<protein>
    <submittedName>
        <fullName evidence="10">Levanase</fullName>
        <ecNumber evidence="10">3.2.1.80</ecNumber>
    </submittedName>
</protein>
<dbReference type="Pfam" id="PF00251">
    <property type="entry name" value="Glyco_hydro_32N"/>
    <property type="match status" value="1"/>
</dbReference>
<dbReference type="OrthoDB" id="9759709at2"/>
<dbReference type="InterPro" id="IPR013320">
    <property type="entry name" value="ConA-like_dom_sf"/>
</dbReference>
<name>A0A5B9WA94_9BACT</name>
<dbReference type="Proteomes" id="UP000324233">
    <property type="component" value="Chromosome"/>
</dbReference>
<dbReference type="SMART" id="SM00640">
    <property type="entry name" value="Glyco_32"/>
    <property type="match status" value="1"/>
</dbReference>
<dbReference type="EC" id="3.2.1.80" evidence="10"/>
<feature type="signal peptide" evidence="8">
    <location>
        <begin position="1"/>
        <end position="21"/>
    </location>
</feature>
<dbReference type="PANTHER" id="PTHR42800">
    <property type="entry name" value="EXOINULINASE INUD (AFU_ORTHOLOGUE AFUA_5G00480)"/>
    <property type="match status" value="1"/>
</dbReference>
<dbReference type="InterPro" id="IPR023296">
    <property type="entry name" value="Glyco_hydro_beta-prop_sf"/>
</dbReference>
<dbReference type="GO" id="GO:0051669">
    <property type="term" value="F:fructan beta-fructosidase activity"/>
    <property type="evidence" value="ECO:0007669"/>
    <property type="project" value="UniProtKB-EC"/>
</dbReference>
<reference evidence="10 11" key="1">
    <citation type="submission" date="2019-08" db="EMBL/GenBank/DDBJ databases">
        <title>Deep-cultivation of Planctomycetes and their phenomic and genomic characterization uncovers novel biology.</title>
        <authorList>
            <person name="Wiegand S."/>
            <person name="Jogler M."/>
            <person name="Boedeker C."/>
            <person name="Pinto D."/>
            <person name="Vollmers J."/>
            <person name="Rivas-Marin E."/>
            <person name="Kohn T."/>
            <person name="Peeters S.H."/>
            <person name="Heuer A."/>
            <person name="Rast P."/>
            <person name="Oberbeckmann S."/>
            <person name="Bunk B."/>
            <person name="Jeske O."/>
            <person name="Meyerdierks A."/>
            <person name="Storesund J.E."/>
            <person name="Kallscheuer N."/>
            <person name="Luecker S."/>
            <person name="Lage O.M."/>
            <person name="Pohl T."/>
            <person name="Merkel B.J."/>
            <person name="Hornburger P."/>
            <person name="Mueller R.-W."/>
            <person name="Bruemmer F."/>
            <person name="Labrenz M."/>
            <person name="Spormann A.M."/>
            <person name="Op den Camp H."/>
            <person name="Overmann J."/>
            <person name="Amann R."/>
            <person name="Jetten M.S.M."/>
            <person name="Mascher T."/>
            <person name="Medema M.H."/>
            <person name="Devos D.P."/>
            <person name="Kaster A.-K."/>
            <person name="Ovreas L."/>
            <person name="Rohde M."/>
            <person name="Galperin M.Y."/>
            <person name="Jogler C."/>
        </authorList>
    </citation>
    <scope>NUCLEOTIDE SEQUENCE [LARGE SCALE GENOMIC DNA]</scope>
    <source>
        <strain evidence="10 11">OJF2</strain>
    </source>
</reference>
<dbReference type="RefSeq" id="WP_148596759.1">
    <property type="nucleotide sequence ID" value="NZ_CP042997.1"/>
</dbReference>
<dbReference type="SUPFAM" id="SSF75005">
    <property type="entry name" value="Arabinanase/levansucrase/invertase"/>
    <property type="match status" value="1"/>
</dbReference>
<dbReference type="InterPro" id="IPR013189">
    <property type="entry name" value="Glyco_hydro_32_C"/>
</dbReference>
<evidence type="ECO:0000313" key="11">
    <source>
        <dbReference type="Proteomes" id="UP000324233"/>
    </source>
</evidence>
<dbReference type="PANTHER" id="PTHR42800:SF1">
    <property type="entry name" value="EXOINULINASE INUD (AFU_ORTHOLOGUE AFUA_5G00480)"/>
    <property type="match status" value="1"/>
</dbReference>
<evidence type="ECO:0000256" key="2">
    <source>
        <dbReference type="ARBA" id="ARBA00022729"/>
    </source>
</evidence>
<dbReference type="CDD" id="cd18622">
    <property type="entry name" value="GH32_Inu-like"/>
    <property type="match status" value="1"/>
</dbReference>
<feature type="compositionally biased region" description="Low complexity" evidence="7">
    <location>
        <begin position="715"/>
        <end position="732"/>
    </location>
</feature>
<sequence precursor="true">MRTAILLCPLLALPAPSGQQAAGPSPPAPVDPVFRSAIAAWQMGDARSLAGDDALRIAGDAGIGVTLDGDDLRASLEGGNDGRVARLDGGYLDAGQGAGGRLNPSGRSLTVSVRLRCPSGAWDGPIFSKHGGHDRLVYNVYSSRSHVGFELGLRDRPGMTSVLVPLDRIGEKDWHDVVGRYDGKAVQVFVDGVLMDEAPAEGPIREGNAAPCLIGGEPSGGGVKTGWKGLIDHVAIWDRALPAADIERLAGGAASVAARRKRYTQVVQLPPAPDLYRETLRPQFHFTARQWGVRKLNPGMREEGWLNDVNGLIHLDGEYHLMAQRWARCWIHAVSKDLIHWTELQPAFWDDRRYGTGVQSGTAVLDARNVSKLSPDDRTPPLVAFWSGFDNHSQCISYSLDRGRTWAKYAGNPIFHHPERDPKVFWHEPTRRWVMVLSCVNSYLFFTSENLLDWHEEKDPIPDCFECPDFFSLPLDGDPSRPKWVLIRGNGSYSVGEFDGRSFRAQTPVRPGDHGPNFYATGSWGDIAGQPGRRVQIAWMRGGSYPEMPFNQQMSFPCDLSLRTVDGSPRMYRRPAPEIATLHGKEHAVGDLELAPGQSRPLPQPRDGFRLLAEVECGEGATLTFTLRGTKVVIDGKTIVSRCEPVAASGSVRTVEILVDRASIETFANDGEVSISACFLPTDDRLAVGSSGGPARVRSLRIIELESAWPTRVDGPGPAARAGSSARRGLPG</sequence>
<evidence type="ECO:0000256" key="7">
    <source>
        <dbReference type="SAM" id="MobiDB-lite"/>
    </source>
</evidence>
<evidence type="ECO:0000256" key="4">
    <source>
        <dbReference type="ARBA" id="ARBA00023157"/>
    </source>
</evidence>
<feature type="domain" description="LamG-like jellyroll fold" evidence="9">
    <location>
        <begin position="107"/>
        <end position="244"/>
    </location>
</feature>
<dbReference type="Pfam" id="PF13385">
    <property type="entry name" value="Laminin_G_3"/>
    <property type="match status" value="1"/>
</dbReference>
<keyword evidence="2 8" id="KW-0732">Signal</keyword>
<evidence type="ECO:0000256" key="5">
    <source>
        <dbReference type="ARBA" id="ARBA00023295"/>
    </source>
</evidence>
<organism evidence="10 11">
    <name type="scientific">Aquisphaera giovannonii</name>
    <dbReference type="NCBI Taxonomy" id="406548"/>
    <lineage>
        <taxon>Bacteria</taxon>
        <taxon>Pseudomonadati</taxon>
        <taxon>Planctomycetota</taxon>
        <taxon>Planctomycetia</taxon>
        <taxon>Isosphaerales</taxon>
        <taxon>Isosphaeraceae</taxon>
        <taxon>Aquisphaera</taxon>
    </lineage>
</organism>
<feature type="chain" id="PRO_5023088926" evidence="8">
    <location>
        <begin position="22"/>
        <end position="732"/>
    </location>
</feature>
<dbReference type="InterPro" id="IPR006558">
    <property type="entry name" value="LamG-like"/>
</dbReference>
<dbReference type="SMART" id="SM00560">
    <property type="entry name" value="LamGL"/>
    <property type="match status" value="1"/>
</dbReference>
<evidence type="ECO:0000256" key="1">
    <source>
        <dbReference type="ARBA" id="ARBA00009902"/>
    </source>
</evidence>
<dbReference type="KEGG" id="agv:OJF2_57460"/>
<dbReference type="Gene3D" id="2.60.120.200">
    <property type="match status" value="1"/>
</dbReference>
<keyword evidence="11" id="KW-1185">Reference proteome</keyword>
<dbReference type="InterPro" id="IPR013148">
    <property type="entry name" value="Glyco_hydro_32_N"/>
</dbReference>
<keyword evidence="5 6" id="KW-0326">Glycosidase</keyword>
<dbReference type="GO" id="GO:0005987">
    <property type="term" value="P:sucrose catabolic process"/>
    <property type="evidence" value="ECO:0007669"/>
    <property type="project" value="TreeGrafter"/>
</dbReference>
<dbReference type="GO" id="GO:0005737">
    <property type="term" value="C:cytoplasm"/>
    <property type="evidence" value="ECO:0007669"/>
    <property type="project" value="TreeGrafter"/>
</dbReference>
<dbReference type="SUPFAM" id="SSF49899">
    <property type="entry name" value="Concanavalin A-like lectins/glucanases"/>
    <property type="match status" value="2"/>
</dbReference>
<proteinExistence type="inferred from homology"/>
<dbReference type="AlphaFoldDB" id="A0A5B9WA94"/>
<feature type="region of interest" description="Disordered" evidence="7">
    <location>
        <begin position="713"/>
        <end position="732"/>
    </location>
</feature>
<keyword evidence="4" id="KW-1015">Disulfide bond</keyword>
<evidence type="ECO:0000256" key="8">
    <source>
        <dbReference type="SAM" id="SignalP"/>
    </source>
</evidence>
<dbReference type="EMBL" id="CP042997">
    <property type="protein sequence ID" value="QEH37159.1"/>
    <property type="molecule type" value="Genomic_DNA"/>
</dbReference>
<evidence type="ECO:0000259" key="9">
    <source>
        <dbReference type="SMART" id="SM00560"/>
    </source>
</evidence>
<comment type="similarity">
    <text evidence="1 6">Belongs to the glycosyl hydrolase 32 family.</text>
</comment>
<dbReference type="InterPro" id="IPR001362">
    <property type="entry name" value="Glyco_hydro_32"/>
</dbReference>
<dbReference type="Pfam" id="PF08244">
    <property type="entry name" value="Glyco_hydro_32C"/>
    <property type="match status" value="1"/>
</dbReference>
<evidence type="ECO:0000256" key="6">
    <source>
        <dbReference type="RuleBase" id="RU362110"/>
    </source>
</evidence>
<evidence type="ECO:0000313" key="10">
    <source>
        <dbReference type="EMBL" id="QEH37159.1"/>
    </source>
</evidence>
<dbReference type="Gene3D" id="2.115.10.20">
    <property type="entry name" value="Glycosyl hydrolase domain, family 43"/>
    <property type="match status" value="1"/>
</dbReference>
<gene>
    <name evidence="10" type="primary">sacC_1</name>
    <name evidence="10" type="ORF">OJF2_57460</name>
</gene>
<evidence type="ECO:0000256" key="3">
    <source>
        <dbReference type="ARBA" id="ARBA00022801"/>
    </source>
</evidence>
<dbReference type="Gene3D" id="2.60.120.560">
    <property type="entry name" value="Exo-inulinase, domain 1"/>
    <property type="match status" value="1"/>
</dbReference>
<accession>A0A5B9WA94</accession>
<dbReference type="GO" id="GO:0004575">
    <property type="term" value="F:sucrose alpha-glucosidase activity"/>
    <property type="evidence" value="ECO:0007669"/>
    <property type="project" value="TreeGrafter"/>
</dbReference>
<keyword evidence="3 6" id="KW-0378">Hydrolase</keyword>